<dbReference type="GO" id="GO:0000166">
    <property type="term" value="F:nucleotide binding"/>
    <property type="evidence" value="ECO:0007669"/>
    <property type="project" value="InterPro"/>
</dbReference>
<dbReference type="InterPro" id="IPR036291">
    <property type="entry name" value="NAD(P)-bd_dom_sf"/>
</dbReference>
<accession>T1AIN7</accession>
<proteinExistence type="predicted"/>
<gene>
    <name evidence="3" type="ORF">B1B_07810</name>
</gene>
<dbReference type="EMBL" id="AUZY01004997">
    <property type="protein sequence ID" value="EQD60376.1"/>
    <property type="molecule type" value="Genomic_DNA"/>
</dbReference>
<dbReference type="GO" id="GO:0016491">
    <property type="term" value="F:oxidoreductase activity"/>
    <property type="evidence" value="ECO:0007669"/>
    <property type="project" value="UniProtKB-KW"/>
</dbReference>
<dbReference type="SUPFAM" id="SSF51735">
    <property type="entry name" value="NAD(P)-binding Rossmann-fold domains"/>
    <property type="match status" value="1"/>
</dbReference>
<name>T1AIN7_9ZZZZ</name>
<dbReference type="PANTHER" id="PTHR43818:SF11">
    <property type="entry name" value="BCDNA.GH03377"/>
    <property type="match status" value="1"/>
</dbReference>
<comment type="caution">
    <text evidence="3">The sequence shown here is derived from an EMBL/GenBank/DDBJ whole genome shotgun (WGS) entry which is preliminary data.</text>
</comment>
<evidence type="ECO:0000256" key="1">
    <source>
        <dbReference type="ARBA" id="ARBA00023002"/>
    </source>
</evidence>
<dbReference type="AlphaFoldDB" id="T1AIN7"/>
<reference evidence="3" key="1">
    <citation type="submission" date="2013-08" db="EMBL/GenBank/DDBJ databases">
        <authorList>
            <person name="Mendez C."/>
            <person name="Richter M."/>
            <person name="Ferrer M."/>
            <person name="Sanchez J."/>
        </authorList>
    </citation>
    <scope>NUCLEOTIDE SEQUENCE</scope>
</reference>
<feature type="non-terminal residue" evidence="3">
    <location>
        <position position="67"/>
    </location>
</feature>
<protein>
    <submittedName>
        <fullName evidence="3">Oxidoreductase domain-containing protein</fullName>
    </submittedName>
</protein>
<sequence>MGRVHLEALRRVEGVDVVAIAGRELASAQRLGEGYGIEKFESDYRKILSDPSIDAVHICTPNALHYA</sequence>
<dbReference type="InterPro" id="IPR000683">
    <property type="entry name" value="Gfo/Idh/MocA-like_OxRdtase_N"/>
</dbReference>
<dbReference type="InterPro" id="IPR050463">
    <property type="entry name" value="Gfo/Idh/MocA_oxidrdct_glycsds"/>
</dbReference>
<evidence type="ECO:0000313" key="3">
    <source>
        <dbReference type="EMBL" id="EQD60376.1"/>
    </source>
</evidence>
<dbReference type="Pfam" id="PF01408">
    <property type="entry name" value="GFO_IDH_MocA"/>
    <property type="match status" value="1"/>
</dbReference>
<keyword evidence="1" id="KW-0560">Oxidoreductase</keyword>
<reference evidence="3" key="2">
    <citation type="journal article" date="2014" name="ISME J.">
        <title>Microbial stratification in low pH oxic and suboxic macroscopic growths along an acid mine drainage.</title>
        <authorList>
            <person name="Mendez-Garcia C."/>
            <person name="Mesa V."/>
            <person name="Sprenger R.R."/>
            <person name="Richter M."/>
            <person name="Diez M.S."/>
            <person name="Solano J."/>
            <person name="Bargiela R."/>
            <person name="Golyshina O.V."/>
            <person name="Manteca A."/>
            <person name="Ramos J.L."/>
            <person name="Gallego J.R."/>
            <person name="Llorente I."/>
            <person name="Martins Dos Santos V.A."/>
            <person name="Jensen O.N."/>
            <person name="Pelaez A.I."/>
            <person name="Sanchez J."/>
            <person name="Ferrer M."/>
        </authorList>
    </citation>
    <scope>NUCLEOTIDE SEQUENCE</scope>
</reference>
<dbReference type="Gene3D" id="3.40.50.720">
    <property type="entry name" value="NAD(P)-binding Rossmann-like Domain"/>
    <property type="match status" value="1"/>
</dbReference>
<evidence type="ECO:0000259" key="2">
    <source>
        <dbReference type="Pfam" id="PF01408"/>
    </source>
</evidence>
<feature type="domain" description="Gfo/Idh/MocA-like oxidoreductase N-terminal" evidence="2">
    <location>
        <begin position="1"/>
        <end position="66"/>
    </location>
</feature>
<organism evidence="3">
    <name type="scientific">mine drainage metagenome</name>
    <dbReference type="NCBI Taxonomy" id="410659"/>
    <lineage>
        <taxon>unclassified sequences</taxon>
        <taxon>metagenomes</taxon>
        <taxon>ecological metagenomes</taxon>
    </lineage>
</organism>
<dbReference type="PANTHER" id="PTHR43818">
    <property type="entry name" value="BCDNA.GH03377"/>
    <property type="match status" value="1"/>
</dbReference>